<dbReference type="Pfam" id="PF13290">
    <property type="entry name" value="CHB_HEX_C_1"/>
    <property type="match status" value="1"/>
</dbReference>
<keyword evidence="3" id="KW-1185">Reference proteome</keyword>
<dbReference type="EMBL" id="CP136521">
    <property type="protein sequence ID" value="WOD42663.1"/>
    <property type="molecule type" value="Genomic_DNA"/>
</dbReference>
<evidence type="ECO:0000259" key="1">
    <source>
        <dbReference type="Pfam" id="PF13290"/>
    </source>
</evidence>
<evidence type="ECO:0000313" key="3">
    <source>
        <dbReference type="Proteomes" id="UP001302486"/>
    </source>
</evidence>
<accession>A0AA97HQR3</accession>
<feature type="domain" description="GH29D-like beta-sandwich" evidence="1">
    <location>
        <begin position="50"/>
        <end position="105"/>
    </location>
</feature>
<dbReference type="AlphaFoldDB" id="A0AA97HQR3"/>
<protein>
    <submittedName>
        <fullName evidence="2">Chitobiase/beta-hexosaminidase C-terminal domain-containing protein</fullName>
    </submittedName>
</protein>
<dbReference type="InterPro" id="IPR059177">
    <property type="entry name" value="GH29D-like_dom"/>
</dbReference>
<dbReference type="PROSITE" id="PS51257">
    <property type="entry name" value="PROKAR_LIPOPROTEIN"/>
    <property type="match status" value="1"/>
</dbReference>
<name>A0AA97HQR3_9FLAO</name>
<evidence type="ECO:0000313" key="2">
    <source>
        <dbReference type="EMBL" id="WOD42663.1"/>
    </source>
</evidence>
<reference evidence="3" key="1">
    <citation type="submission" date="2024-06" db="EMBL/GenBank/DDBJ databases">
        <title>Hwangdonia haimaensis gen. nov., sp. nov., a member of the family Flavobacteriaceae isolated from the haima cold seep.</title>
        <authorList>
            <person name="Li J."/>
        </authorList>
    </citation>
    <scope>NUCLEOTIDE SEQUENCE [LARGE SCALE GENOMIC DNA]</scope>
    <source>
        <strain evidence="3">SCSIO 19198</strain>
    </source>
</reference>
<dbReference type="KEGG" id="hws:RNZ46_11760"/>
<dbReference type="RefSeq" id="WP_316982391.1">
    <property type="nucleotide sequence ID" value="NZ_CP136521.1"/>
</dbReference>
<organism evidence="2 3">
    <name type="scientific">Hwangdonia lutea</name>
    <dbReference type="NCBI Taxonomy" id="3075823"/>
    <lineage>
        <taxon>Bacteria</taxon>
        <taxon>Pseudomonadati</taxon>
        <taxon>Bacteroidota</taxon>
        <taxon>Flavobacteriia</taxon>
        <taxon>Flavobacteriales</taxon>
        <taxon>Flavobacteriaceae</taxon>
        <taxon>Hwangdonia</taxon>
    </lineage>
</organism>
<dbReference type="Proteomes" id="UP001302486">
    <property type="component" value="Chromosome"/>
</dbReference>
<sequence>MRLLMSLYFMLVLMVGCKHEKQPDFLQQNTISLAQPRVTTNKTFIDSFVTIQAQLKVDDVVIRYTSNGEEPSLNSEKYTQPIQAVNPGIYKFKAFHNHWKSSEVTKVELFKKGLSADGILWHTKASEKYNGQGEKTLINQTKATLNFTDSQWVGFDTTAVSTITFNKKIYVKSLTISYLNDAASWIFPPKSIIIFINDDLKEEHVLEPLSQTVAKKNETKNITVEAEVESLKIQVNNLQSIPEWHEGKGQNAWLFMDEFIFN</sequence>
<gene>
    <name evidence="2" type="ORF">RNZ46_11760</name>
</gene>
<proteinExistence type="predicted"/>